<feature type="chain" id="PRO_5046666722" description="Lysozyme inhibitor LprI N-terminal domain-containing protein" evidence="1">
    <location>
        <begin position="31"/>
        <end position="126"/>
    </location>
</feature>
<dbReference type="InterPro" id="IPR052755">
    <property type="entry name" value="Lysozyme_Inhibitor_LprI"/>
</dbReference>
<dbReference type="PANTHER" id="PTHR37549">
    <property type="entry name" value="LIPOPROTEIN LPRI"/>
    <property type="match status" value="1"/>
</dbReference>
<keyword evidence="3" id="KW-1185">Reference proteome</keyword>
<proteinExistence type="predicted"/>
<reference evidence="2 3" key="1">
    <citation type="submission" date="2023-07" db="EMBL/GenBank/DDBJ databases">
        <title>Genomic Encyclopedia of Type Strains, Phase IV (KMG-IV): sequencing the most valuable type-strain genomes for metagenomic binning, comparative biology and taxonomic classification.</title>
        <authorList>
            <person name="Goeker M."/>
        </authorList>
    </citation>
    <scope>NUCLEOTIDE SEQUENCE [LARGE SCALE GENOMIC DNA]</scope>
    <source>
        <strain evidence="2 3">DSM 19619</strain>
    </source>
</reference>
<keyword evidence="1" id="KW-0732">Signal</keyword>
<name>A0ABU0JGB6_9HYPH</name>
<sequence>MGRIERDMPGRWARTCLLALACTMPLPAMAGDYAPLDCAKAASPAELAICRNYALGQDEARMATLFGIVTGLVAMGQRGDIGEAQRAWLKTREACGGDVACLTQSYRTRIGELQKAMDDIASRGPF</sequence>
<dbReference type="EMBL" id="JAUSVX010000016">
    <property type="protein sequence ID" value="MDQ0473330.1"/>
    <property type="molecule type" value="Genomic_DNA"/>
</dbReference>
<evidence type="ECO:0008006" key="4">
    <source>
        <dbReference type="Google" id="ProtNLM"/>
    </source>
</evidence>
<dbReference type="PANTHER" id="PTHR37549:SF1">
    <property type="entry name" value="LIPOPROTEIN LPRI"/>
    <property type="match status" value="1"/>
</dbReference>
<accession>A0ABU0JGB6</accession>
<evidence type="ECO:0000313" key="3">
    <source>
        <dbReference type="Proteomes" id="UP001242480"/>
    </source>
</evidence>
<organism evidence="2 3">
    <name type="scientific">Labrys wisconsinensis</name>
    <dbReference type="NCBI Taxonomy" id="425677"/>
    <lineage>
        <taxon>Bacteria</taxon>
        <taxon>Pseudomonadati</taxon>
        <taxon>Pseudomonadota</taxon>
        <taxon>Alphaproteobacteria</taxon>
        <taxon>Hyphomicrobiales</taxon>
        <taxon>Xanthobacteraceae</taxon>
        <taxon>Labrys</taxon>
    </lineage>
</organism>
<dbReference type="RefSeq" id="WP_307281453.1">
    <property type="nucleotide sequence ID" value="NZ_JAUSVX010000016.1"/>
</dbReference>
<gene>
    <name evidence="2" type="ORF">QO011_006366</name>
</gene>
<evidence type="ECO:0000256" key="1">
    <source>
        <dbReference type="SAM" id="SignalP"/>
    </source>
</evidence>
<dbReference type="Proteomes" id="UP001242480">
    <property type="component" value="Unassembled WGS sequence"/>
</dbReference>
<feature type="signal peptide" evidence="1">
    <location>
        <begin position="1"/>
        <end position="30"/>
    </location>
</feature>
<protein>
    <recommendedName>
        <fullName evidence="4">Lysozyme inhibitor LprI N-terminal domain-containing protein</fullName>
    </recommendedName>
</protein>
<comment type="caution">
    <text evidence="2">The sequence shown here is derived from an EMBL/GenBank/DDBJ whole genome shotgun (WGS) entry which is preliminary data.</text>
</comment>
<evidence type="ECO:0000313" key="2">
    <source>
        <dbReference type="EMBL" id="MDQ0473330.1"/>
    </source>
</evidence>